<organism evidence="6 7">
    <name type="scientific">Megasphaera hominis</name>
    <dbReference type="NCBI Taxonomy" id="159836"/>
    <lineage>
        <taxon>Bacteria</taxon>
        <taxon>Bacillati</taxon>
        <taxon>Bacillota</taxon>
        <taxon>Negativicutes</taxon>
        <taxon>Veillonellales</taxon>
        <taxon>Veillonellaceae</taxon>
        <taxon>Megasphaera</taxon>
    </lineage>
</organism>
<feature type="domain" description="4Fe-4S ferredoxin-type" evidence="5">
    <location>
        <begin position="5"/>
        <end position="34"/>
    </location>
</feature>
<dbReference type="EMBL" id="JACOGK010000026">
    <property type="protein sequence ID" value="MBC3537390.1"/>
    <property type="molecule type" value="Genomic_DNA"/>
</dbReference>
<accession>A0ABR6VKZ7</accession>
<dbReference type="PANTHER" id="PTHR43687:SF4">
    <property type="entry name" value="BLR5484 PROTEIN"/>
    <property type="match status" value="1"/>
</dbReference>
<keyword evidence="4" id="KW-0411">Iron-sulfur</keyword>
<dbReference type="PANTHER" id="PTHR43687">
    <property type="entry name" value="ADENYLYLSULFATE REDUCTASE, BETA SUBUNIT"/>
    <property type="match status" value="1"/>
</dbReference>
<keyword evidence="2" id="KW-0479">Metal-binding</keyword>
<dbReference type="Proteomes" id="UP000606870">
    <property type="component" value="Unassembled WGS sequence"/>
</dbReference>
<dbReference type="PROSITE" id="PS00198">
    <property type="entry name" value="4FE4S_FER_1"/>
    <property type="match status" value="1"/>
</dbReference>
<reference evidence="6 7" key="1">
    <citation type="submission" date="2020-08" db="EMBL/GenBank/DDBJ databases">
        <authorList>
            <person name="Liu C."/>
            <person name="Sun Q."/>
        </authorList>
    </citation>
    <scope>NUCLEOTIDE SEQUENCE [LARGE SCALE GENOMIC DNA]</scope>
    <source>
        <strain evidence="6 7">NSJ-59</strain>
    </source>
</reference>
<keyword evidence="1" id="KW-0004">4Fe-4S</keyword>
<evidence type="ECO:0000256" key="2">
    <source>
        <dbReference type="ARBA" id="ARBA00022723"/>
    </source>
</evidence>
<dbReference type="InterPro" id="IPR017900">
    <property type="entry name" value="4Fe4S_Fe_S_CS"/>
</dbReference>
<proteinExistence type="predicted"/>
<evidence type="ECO:0000313" key="6">
    <source>
        <dbReference type="EMBL" id="MBC3537390.1"/>
    </source>
</evidence>
<dbReference type="InterPro" id="IPR050572">
    <property type="entry name" value="Fe-S_Ferredoxin"/>
</dbReference>
<dbReference type="InterPro" id="IPR017896">
    <property type="entry name" value="4Fe4S_Fe-S-bd"/>
</dbReference>
<keyword evidence="7" id="KW-1185">Reference proteome</keyword>
<evidence type="ECO:0000256" key="1">
    <source>
        <dbReference type="ARBA" id="ARBA00022485"/>
    </source>
</evidence>
<comment type="caution">
    <text evidence="6">The sequence shown here is derived from an EMBL/GenBank/DDBJ whole genome shotgun (WGS) entry which is preliminary data.</text>
</comment>
<keyword evidence="3" id="KW-0408">Iron</keyword>
<gene>
    <name evidence="6" type="ORF">H8J70_09015</name>
</gene>
<dbReference type="SUPFAM" id="SSF54862">
    <property type="entry name" value="4Fe-4S ferredoxins"/>
    <property type="match status" value="1"/>
</dbReference>
<dbReference type="Gene3D" id="3.30.70.20">
    <property type="match status" value="1"/>
</dbReference>
<sequence>MVSKFAVAINKAWCKNCGICKGFCPKDVFGITIKKEIFVKPEHECIGCRMCTLRCPDFAVTVTEKGE</sequence>
<evidence type="ECO:0000259" key="5">
    <source>
        <dbReference type="PROSITE" id="PS51379"/>
    </source>
</evidence>
<protein>
    <recommendedName>
        <fullName evidence="5">4Fe-4S ferredoxin-type domain-containing protein</fullName>
    </recommendedName>
</protein>
<dbReference type="PROSITE" id="PS51379">
    <property type="entry name" value="4FE4S_FER_2"/>
    <property type="match status" value="2"/>
</dbReference>
<evidence type="ECO:0000256" key="3">
    <source>
        <dbReference type="ARBA" id="ARBA00023004"/>
    </source>
</evidence>
<evidence type="ECO:0000256" key="4">
    <source>
        <dbReference type="ARBA" id="ARBA00023014"/>
    </source>
</evidence>
<name>A0ABR6VKZ7_9FIRM</name>
<evidence type="ECO:0000313" key="7">
    <source>
        <dbReference type="Proteomes" id="UP000606870"/>
    </source>
</evidence>
<feature type="domain" description="4Fe-4S ferredoxin-type" evidence="5">
    <location>
        <begin position="35"/>
        <end position="65"/>
    </location>
</feature>
<dbReference type="Pfam" id="PF13237">
    <property type="entry name" value="Fer4_10"/>
    <property type="match status" value="1"/>
</dbReference>